<comment type="caution">
    <text evidence="8">The sequence shown here is derived from an EMBL/GenBank/DDBJ whole genome shotgun (WGS) entry which is preliminary data.</text>
</comment>
<accession>A0ABQ5B7R0</accession>
<reference evidence="8" key="2">
    <citation type="submission" date="2022-01" db="EMBL/GenBank/DDBJ databases">
        <authorList>
            <person name="Yamashiro T."/>
            <person name="Shiraishi A."/>
            <person name="Satake H."/>
            <person name="Nakayama K."/>
        </authorList>
    </citation>
    <scope>NUCLEOTIDE SEQUENCE</scope>
</reference>
<evidence type="ECO:0000256" key="3">
    <source>
        <dbReference type="ARBA" id="ARBA00022723"/>
    </source>
</evidence>
<evidence type="ECO:0000256" key="7">
    <source>
        <dbReference type="RuleBase" id="RU000461"/>
    </source>
</evidence>
<evidence type="ECO:0000256" key="4">
    <source>
        <dbReference type="ARBA" id="ARBA00022989"/>
    </source>
</evidence>
<dbReference type="EMBL" id="BQNB010013001">
    <property type="protein sequence ID" value="GJT10616.1"/>
    <property type="molecule type" value="Genomic_DNA"/>
</dbReference>
<gene>
    <name evidence="8" type="ORF">Tco_0857658</name>
</gene>
<reference evidence="8" key="1">
    <citation type="journal article" date="2022" name="Int. J. Mol. Sci.">
        <title>Draft Genome of Tanacetum Coccineum: Genomic Comparison of Closely Related Tanacetum-Family Plants.</title>
        <authorList>
            <person name="Yamashiro T."/>
            <person name="Shiraishi A."/>
            <person name="Nakayama K."/>
            <person name="Satake H."/>
        </authorList>
    </citation>
    <scope>NUCLEOTIDE SEQUENCE</scope>
</reference>
<keyword evidence="5 7" id="KW-0560">Oxidoreductase</keyword>
<comment type="subcellular location">
    <subcellularLocation>
        <location evidence="1">Membrane</location>
        <topology evidence="1">Single-pass membrane protein</topology>
    </subcellularLocation>
</comment>
<dbReference type="PANTHER" id="PTHR24286">
    <property type="entry name" value="CYTOCHROME P450 26"/>
    <property type="match status" value="1"/>
</dbReference>
<organism evidence="8 9">
    <name type="scientific">Tanacetum coccineum</name>
    <dbReference type="NCBI Taxonomy" id="301880"/>
    <lineage>
        <taxon>Eukaryota</taxon>
        <taxon>Viridiplantae</taxon>
        <taxon>Streptophyta</taxon>
        <taxon>Embryophyta</taxon>
        <taxon>Tracheophyta</taxon>
        <taxon>Spermatophyta</taxon>
        <taxon>Magnoliopsida</taxon>
        <taxon>eudicotyledons</taxon>
        <taxon>Gunneridae</taxon>
        <taxon>Pentapetalae</taxon>
        <taxon>asterids</taxon>
        <taxon>campanulids</taxon>
        <taxon>Asterales</taxon>
        <taxon>Asteraceae</taxon>
        <taxon>Asteroideae</taxon>
        <taxon>Anthemideae</taxon>
        <taxon>Anthemidinae</taxon>
        <taxon>Tanacetum</taxon>
    </lineage>
</organism>
<keyword evidence="4" id="KW-0472">Membrane</keyword>
<evidence type="ECO:0000256" key="5">
    <source>
        <dbReference type="ARBA" id="ARBA00023002"/>
    </source>
</evidence>
<dbReference type="PANTHER" id="PTHR24286:SF209">
    <property type="entry name" value="BETA-AMYRIN 28-OXIDASE-LIKE"/>
    <property type="match status" value="1"/>
</dbReference>
<dbReference type="InterPro" id="IPR017972">
    <property type="entry name" value="Cyt_P450_CS"/>
</dbReference>
<dbReference type="PRINTS" id="PR00463">
    <property type="entry name" value="EP450I"/>
</dbReference>
<evidence type="ECO:0000256" key="1">
    <source>
        <dbReference type="ARBA" id="ARBA00004167"/>
    </source>
</evidence>
<dbReference type="CDD" id="cd11043">
    <property type="entry name" value="CYP90-like"/>
    <property type="match status" value="1"/>
</dbReference>
<proteinExistence type="inferred from homology"/>
<keyword evidence="3 7" id="KW-0479">Metal-binding</keyword>
<protein>
    <submittedName>
        <fullName evidence="8">Cytochrome P450</fullName>
    </submittedName>
</protein>
<keyword evidence="2" id="KW-0812">Transmembrane</keyword>
<keyword evidence="6 7" id="KW-0408">Iron</keyword>
<evidence type="ECO:0000313" key="9">
    <source>
        <dbReference type="Proteomes" id="UP001151760"/>
    </source>
</evidence>
<keyword evidence="9" id="KW-1185">Reference proteome</keyword>
<dbReference type="InterPro" id="IPR002401">
    <property type="entry name" value="Cyt_P450_E_grp-I"/>
</dbReference>
<dbReference type="InterPro" id="IPR036396">
    <property type="entry name" value="Cyt_P450_sf"/>
</dbReference>
<dbReference type="Gene3D" id="1.10.630.10">
    <property type="entry name" value="Cytochrome P450"/>
    <property type="match status" value="1"/>
</dbReference>
<evidence type="ECO:0000256" key="6">
    <source>
        <dbReference type="ARBA" id="ARBA00023004"/>
    </source>
</evidence>
<sequence>MIQVLTPIFLILVPYIIWTLYTKNSTRSKINLPPGSFGWPFLGESLSLLRTSWAGEPERFFKDRIEKHGNSLVFKTSLFGDKMAVLCGPAGNKFLFSNENKLVAAWWPIPVRKLFGRCLITIRGDEAKWMRKMLLSYLGPDAFATHYAVTMDVVTRRHIEAHWRGKKEVNVYQTVKLYAFELACRLFMSLEEPNHIAKLASLFNIFLKGIIELPIDFPGTRFYSSKKAAAAIRTELKTLINARRVALAEGTATSSQDLLSHLLTSSDEDGKYLTEMEIVNNILLLLFAGHDTSTCSITFLMKSLAEHPAVYDNVLKEQLDICKTKEAGELLKWGDIQKMKYSWNVVSEVMRLTPPATGAFREALVDFEYGGYTIPKGWKLYYSTAATHKDEANFEDVERFDPSRFEGAGPTPFSYVPFGGGPRMCLGKEFARLEVLLFLHNIVTNFKWDLLIPDEKTEYDPMAAPVKGLPIRLHPHDHSMIQVKDNKIDLLVQQYEQFIISEDESIDSVFARFNTIITSLNALDECYSSKNYVRKLLRAVHPKWRAKVTAIEESKDLTSLSLDELIGNLKVHEMIIKKDSEIVKAKRERKSLALKAKKESSDEECSTSESEDEEYAMAVRDFKKFFKRRGRFVDNLGTTKRLSEKVETTRTTKVIGSVLDAEIQIISLENVQNHRKTRTKEYSSEVLGVIAVRKMM</sequence>
<dbReference type="PRINTS" id="PR00385">
    <property type="entry name" value="P450"/>
</dbReference>
<dbReference type="SUPFAM" id="SSF48264">
    <property type="entry name" value="Cytochrome P450"/>
    <property type="match status" value="1"/>
</dbReference>
<dbReference type="Pfam" id="PF00067">
    <property type="entry name" value="p450"/>
    <property type="match status" value="1"/>
</dbReference>
<dbReference type="Pfam" id="PF14223">
    <property type="entry name" value="Retrotran_gag_2"/>
    <property type="match status" value="1"/>
</dbReference>
<keyword evidence="4" id="KW-1133">Transmembrane helix</keyword>
<evidence type="ECO:0000313" key="8">
    <source>
        <dbReference type="EMBL" id="GJT10616.1"/>
    </source>
</evidence>
<evidence type="ECO:0000256" key="2">
    <source>
        <dbReference type="ARBA" id="ARBA00022692"/>
    </source>
</evidence>
<name>A0ABQ5B7R0_9ASTR</name>
<dbReference type="PROSITE" id="PS00086">
    <property type="entry name" value="CYTOCHROME_P450"/>
    <property type="match status" value="1"/>
</dbReference>
<comment type="similarity">
    <text evidence="7">Belongs to the cytochrome P450 family.</text>
</comment>
<dbReference type="Proteomes" id="UP001151760">
    <property type="component" value="Unassembled WGS sequence"/>
</dbReference>
<keyword evidence="7" id="KW-0349">Heme</keyword>
<dbReference type="InterPro" id="IPR001128">
    <property type="entry name" value="Cyt_P450"/>
</dbReference>
<keyword evidence="7" id="KW-0503">Monooxygenase</keyword>